<dbReference type="CDD" id="cd02910">
    <property type="entry name" value="cupin_Yhhw_N"/>
    <property type="match status" value="1"/>
</dbReference>
<dbReference type="SUPFAM" id="SSF51182">
    <property type="entry name" value="RmlC-like cupins"/>
    <property type="match status" value="1"/>
</dbReference>
<evidence type="ECO:0000313" key="6">
    <source>
        <dbReference type="EMBL" id="GCB01950.1"/>
    </source>
</evidence>
<dbReference type="Gene3D" id="2.60.120.10">
    <property type="entry name" value="Jelly Rolls"/>
    <property type="match status" value="2"/>
</dbReference>
<feature type="binding site" evidence="2">
    <location>
        <position position="58"/>
    </location>
    <ligand>
        <name>Fe cation</name>
        <dbReference type="ChEBI" id="CHEBI:24875"/>
    </ligand>
</feature>
<evidence type="ECO:0000256" key="1">
    <source>
        <dbReference type="ARBA" id="ARBA00008416"/>
    </source>
</evidence>
<feature type="domain" description="Quercetin 2,3-dioxygenase C-terminal cupin" evidence="5">
    <location>
        <begin position="147"/>
        <end position="232"/>
    </location>
</feature>
<feature type="binding site" evidence="2">
    <location>
        <position position="104"/>
    </location>
    <ligand>
        <name>Fe cation</name>
        <dbReference type="ChEBI" id="CHEBI:24875"/>
    </ligand>
</feature>
<dbReference type="InterPro" id="IPR012093">
    <property type="entry name" value="Pirin"/>
</dbReference>
<proteinExistence type="inferred from homology"/>
<feature type="binding site" evidence="2">
    <location>
        <position position="60"/>
    </location>
    <ligand>
        <name>Fe cation</name>
        <dbReference type="ChEBI" id="CHEBI:24875"/>
    </ligand>
</feature>
<comment type="cofactor">
    <cofactor evidence="2">
        <name>Fe cation</name>
        <dbReference type="ChEBI" id="CHEBI:24875"/>
    </cofactor>
    <text evidence="2">Binds 1 Fe cation per subunit.</text>
</comment>
<feature type="binding site" evidence="2">
    <location>
        <position position="102"/>
    </location>
    <ligand>
        <name>Fe cation</name>
        <dbReference type="ChEBI" id="CHEBI:24875"/>
    </ligand>
</feature>
<comment type="similarity">
    <text evidence="1 3">Belongs to the pirin family.</text>
</comment>
<evidence type="ECO:0000256" key="3">
    <source>
        <dbReference type="RuleBase" id="RU003457"/>
    </source>
</evidence>
<dbReference type="CDD" id="cd20311">
    <property type="entry name" value="cupin_Yhhw_C"/>
    <property type="match status" value="1"/>
</dbReference>
<dbReference type="EMBL" id="BGOW01000030">
    <property type="protein sequence ID" value="GCB01950.1"/>
    <property type="molecule type" value="Genomic_DNA"/>
</dbReference>
<sequence>MIQIRKADTRGHAEHGGWLDSWHTFSFANYYDPAHMGYSVLRVINDDVIAPGAGFPMHAHQDMEIVTYVLEGALEHRDSLGNGDIIRPGDVQRMSAGTGIRHSEFNPSQTEPARLLQIWLLPQKTGVTPSYEQTRFDPAQLQGQFRVVASPDGRDGSVHINQDTLLYATKLNQGETARLELAPGRRAYLQVAQGDVELKGFPLHRGDGAEISQETEITLTGIHAAEVLVFDLQ</sequence>
<evidence type="ECO:0000256" key="2">
    <source>
        <dbReference type="PIRSR" id="PIRSR006232-1"/>
    </source>
</evidence>
<feature type="domain" description="Pirin N-terminal" evidence="4">
    <location>
        <begin position="11"/>
        <end position="120"/>
    </location>
</feature>
<accession>A0A401JZ87</accession>
<dbReference type="InterPro" id="IPR003829">
    <property type="entry name" value="Pirin_N_dom"/>
</dbReference>
<dbReference type="InterPro" id="IPR041602">
    <property type="entry name" value="Quercetinase_C"/>
</dbReference>
<evidence type="ECO:0000259" key="5">
    <source>
        <dbReference type="Pfam" id="PF17954"/>
    </source>
</evidence>
<dbReference type="InterPro" id="IPR014710">
    <property type="entry name" value="RmlC-like_jellyroll"/>
</dbReference>
<dbReference type="PANTHER" id="PTHR43212">
    <property type="entry name" value="QUERCETIN 2,3-DIOXYGENASE"/>
    <property type="match status" value="1"/>
</dbReference>
<gene>
    <name evidence="6" type="ORF">SFMTTN_2764</name>
</gene>
<keyword evidence="7" id="KW-1185">Reference proteome</keyword>
<dbReference type="Proteomes" id="UP000286806">
    <property type="component" value="Unassembled WGS sequence"/>
</dbReference>
<dbReference type="Pfam" id="PF02678">
    <property type="entry name" value="Pirin"/>
    <property type="match status" value="1"/>
</dbReference>
<dbReference type="PIRSF" id="PIRSF006232">
    <property type="entry name" value="Pirin"/>
    <property type="match status" value="1"/>
</dbReference>
<evidence type="ECO:0000259" key="4">
    <source>
        <dbReference type="Pfam" id="PF02678"/>
    </source>
</evidence>
<dbReference type="PANTHER" id="PTHR43212:SF3">
    <property type="entry name" value="QUERCETIN 2,3-DIOXYGENASE"/>
    <property type="match status" value="1"/>
</dbReference>
<dbReference type="Pfam" id="PF17954">
    <property type="entry name" value="Pirin_C_2"/>
    <property type="match status" value="1"/>
</dbReference>
<reference evidence="6 7" key="1">
    <citation type="journal article" date="2019" name="Front. Microbiol.">
        <title>Genomes of Neutrophilic Sulfur-Oxidizing Chemolithoautotrophs Representing 9 Proteobacterial Species From 8 Genera.</title>
        <authorList>
            <person name="Watanabe T."/>
            <person name="Kojima H."/>
            <person name="Umezawa K."/>
            <person name="Hori C."/>
            <person name="Takasuka T.E."/>
            <person name="Kato Y."/>
            <person name="Fukui M."/>
        </authorList>
    </citation>
    <scope>NUCLEOTIDE SEQUENCE [LARGE SCALE GENOMIC DNA]</scope>
    <source>
        <strain evidence="6 7">TTN</strain>
    </source>
</reference>
<protein>
    <submittedName>
        <fullName evidence="6">Pirin</fullName>
    </submittedName>
</protein>
<dbReference type="InterPro" id="IPR011051">
    <property type="entry name" value="RmlC_Cupin_sf"/>
</dbReference>
<evidence type="ECO:0000313" key="7">
    <source>
        <dbReference type="Proteomes" id="UP000286806"/>
    </source>
</evidence>
<keyword evidence="2" id="KW-0479">Metal-binding</keyword>
<dbReference type="OrthoDB" id="321327at2"/>
<name>A0A401JZ87_9PROT</name>
<keyword evidence="2" id="KW-0408">Iron</keyword>
<dbReference type="AlphaFoldDB" id="A0A401JZ87"/>
<dbReference type="GO" id="GO:0046872">
    <property type="term" value="F:metal ion binding"/>
    <property type="evidence" value="ECO:0007669"/>
    <property type="project" value="UniProtKB-KW"/>
</dbReference>
<organism evidence="6 7">
    <name type="scientific">Sulfuriferula multivorans</name>
    <dbReference type="NCBI Taxonomy" id="1559896"/>
    <lineage>
        <taxon>Bacteria</taxon>
        <taxon>Pseudomonadati</taxon>
        <taxon>Pseudomonadota</taxon>
        <taxon>Betaproteobacteria</taxon>
        <taxon>Nitrosomonadales</taxon>
        <taxon>Sulfuricellaceae</taxon>
        <taxon>Sulfuriferula</taxon>
    </lineage>
</organism>
<comment type="caution">
    <text evidence="6">The sequence shown here is derived from an EMBL/GenBank/DDBJ whole genome shotgun (WGS) entry which is preliminary data.</text>
</comment>
<dbReference type="RefSeq" id="WP_124705713.1">
    <property type="nucleotide sequence ID" value="NZ_BGOW01000030.1"/>
</dbReference>